<dbReference type="Proteomes" id="UP000183832">
    <property type="component" value="Unassembled WGS sequence"/>
</dbReference>
<keyword evidence="2" id="KW-1185">Reference proteome</keyword>
<proteinExistence type="predicted"/>
<gene>
    <name evidence="1" type="ORF">CLUMA_CG008337</name>
</gene>
<name>A0A1J1I3H3_9DIPT</name>
<sequence length="62" mass="7404">MELFLIVHYIRAEAKRMKNRNSDISSRTLYVDMFPILTYEYSKFSSGLLFFSPHDLPSIEFH</sequence>
<accession>A0A1J1I3H3</accession>
<protein>
    <submittedName>
        <fullName evidence="1">CLUMA_CG008337, isoform A</fullName>
    </submittedName>
</protein>
<organism evidence="1 2">
    <name type="scientific">Clunio marinus</name>
    <dbReference type="NCBI Taxonomy" id="568069"/>
    <lineage>
        <taxon>Eukaryota</taxon>
        <taxon>Metazoa</taxon>
        <taxon>Ecdysozoa</taxon>
        <taxon>Arthropoda</taxon>
        <taxon>Hexapoda</taxon>
        <taxon>Insecta</taxon>
        <taxon>Pterygota</taxon>
        <taxon>Neoptera</taxon>
        <taxon>Endopterygota</taxon>
        <taxon>Diptera</taxon>
        <taxon>Nematocera</taxon>
        <taxon>Chironomoidea</taxon>
        <taxon>Chironomidae</taxon>
        <taxon>Clunio</taxon>
    </lineage>
</organism>
<evidence type="ECO:0000313" key="2">
    <source>
        <dbReference type="Proteomes" id="UP000183832"/>
    </source>
</evidence>
<evidence type="ECO:0000313" key="1">
    <source>
        <dbReference type="EMBL" id="CRK94845.1"/>
    </source>
</evidence>
<dbReference type="AlphaFoldDB" id="A0A1J1I3H3"/>
<reference evidence="1 2" key="1">
    <citation type="submission" date="2015-04" db="EMBL/GenBank/DDBJ databases">
        <authorList>
            <person name="Syromyatnikov M.Y."/>
            <person name="Popov V.N."/>
        </authorList>
    </citation>
    <scope>NUCLEOTIDE SEQUENCE [LARGE SCALE GENOMIC DNA]</scope>
</reference>
<dbReference type="EMBL" id="CVRI01000040">
    <property type="protein sequence ID" value="CRK94845.1"/>
    <property type="molecule type" value="Genomic_DNA"/>
</dbReference>